<keyword evidence="1 4" id="KW-0808">Transferase</keyword>
<dbReference type="EMBL" id="SOCE01000001">
    <property type="protein sequence ID" value="TDU87112.1"/>
    <property type="molecule type" value="Genomic_DNA"/>
</dbReference>
<keyword evidence="2" id="KW-0325">Glycoprotein</keyword>
<gene>
    <name evidence="4" type="ORF">EV138_0629</name>
</gene>
<dbReference type="PANTHER" id="PTHR10605:SF56">
    <property type="entry name" value="BIFUNCTIONAL HEPARAN SULFATE N-DEACETYLASE_N-SULFOTRANSFERASE"/>
    <property type="match status" value="1"/>
</dbReference>
<dbReference type="InterPro" id="IPR027417">
    <property type="entry name" value="P-loop_NTPase"/>
</dbReference>
<dbReference type="Proteomes" id="UP000295151">
    <property type="component" value="Unassembled WGS sequence"/>
</dbReference>
<feature type="domain" description="Sulfotransferase" evidence="3">
    <location>
        <begin position="49"/>
        <end position="257"/>
    </location>
</feature>
<dbReference type="GO" id="GO:0008146">
    <property type="term" value="F:sulfotransferase activity"/>
    <property type="evidence" value="ECO:0007669"/>
    <property type="project" value="InterPro"/>
</dbReference>
<dbReference type="OrthoDB" id="4508169at2"/>
<evidence type="ECO:0000313" key="5">
    <source>
        <dbReference type="Proteomes" id="UP000295151"/>
    </source>
</evidence>
<dbReference type="AlphaFoldDB" id="A0A4R7T5J1"/>
<dbReference type="Gene3D" id="3.40.50.300">
    <property type="entry name" value="P-loop containing nucleotide triphosphate hydrolases"/>
    <property type="match status" value="1"/>
</dbReference>
<organism evidence="4 5">
    <name type="scientific">Kribbella voronezhensis</name>
    <dbReference type="NCBI Taxonomy" id="2512212"/>
    <lineage>
        <taxon>Bacteria</taxon>
        <taxon>Bacillati</taxon>
        <taxon>Actinomycetota</taxon>
        <taxon>Actinomycetes</taxon>
        <taxon>Propionibacteriales</taxon>
        <taxon>Kribbellaceae</taxon>
        <taxon>Kribbella</taxon>
    </lineage>
</organism>
<dbReference type="RefSeq" id="WP_133976935.1">
    <property type="nucleotide sequence ID" value="NZ_SOCE01000001.1"/>
</dbReference>
<comment type="caution">
    <text evidence="4">The sequence shown here is derived from an EMBL/GenBank/DDBJ whole genome shotgun (WGS) entry which is preliminary data.</text>
</comment>
<dbReference type="InterPro" id="IPR037359">
    <property type="entry name" value="NST/OST"/>
</dbReference>
<reference evidence="4 5" key="1">
    <citation type="submission" date="2019-03" db="EMBL/GenBank/DDBJ databases">
        <title>Genomic Encyclopedia of Type Strains, Phase III (KMG-III): the genomes of soil and plant-associated and newly described type strains.</title>
        <authorList>
            <person name="Whitman W."/>
        </authorList>
    </citation>
    <scope>NUCLEOTIDE SEQUENCE [LARGE SCALE GENOMIC DNA]</scope>
    <source>
        <strain evidence="4 5">VKM Ac-2575</strain>
    </source>
</reference>
<keyword evidence="5" id="KW-1185">Reference proteome</keyword>
<dbReference type="InterPro" id="IPR000863">
    <property type="entry name" value="Sulfotransferase_dom"/>
</dbReference>
<proteinExistence type="predicted"/>
<dbReference type="Pfam" id="PF00685">
    <property type="entry name" value="Sulfotransfer_1"/>
    <property type="match status" value="1"/>
</dbReference>
<dbReference type="PANTHER" id="PTHR10605">
    <property type="entry name" value="HEPARAN SULFATE SULFOTRANSFERASE"/>
    <property type="match status" value="1"/>
</dbReference>
<evidence type="ECO:0000256" key="1">
    <source>
        <dbReference type="ARBA" id="ARBA00022679"/>
    </source>
</evidence>
<evidence type="ECO:0000256" key="2">
    <source>
        <dbReference type="ARBA" id="ARBA00023180"/>
    </source>
</evidence>
<dbReference type="SUPFAM" id="SSF52540">
    <property type="entry name" value="P-loop containing nucleoside triphosphate hydrolases"/>
    <property type="match status" value="1"/>
</dbReference>
<protein>
    <submittedName>
        <fullName evidence="4">Sulfotransferase domain-containing protein</fullName>
    </submittedName>
</protein>
<evidence type="ECO:0000259" key="3">
    <source>
        <dbReference type="Pfam" id="PF00685"/>
    </source>
</evidence>
<name>A0A4R7T5J1_9ACTN</name>
<evidence type="ECO:0000313" key="4">
    <source>
        <dbReference type="EMBL" id="TDU87112.1"/>
    </source>
</evidence>
<sequence>MSTGNSGLAAKRTAVLRSTRDVLPDGTQDAIRKATRVVGRATAGVRMLPDFIVAGAQRCGTTTLYRLLVEHPAIVRPLFHKGIGYFDVGYDNPWSWYHGHFPVAPVAAARTRKVGRPMTFDSSGYYMFHPLAPGRIAEHLPDVKVVTLVRDPVERAFSAYKHELARGFETEDFETALALEDSRLAGEVERMHADPSYQSFHHRHHAYVGRGRYAEQIVRLQEALSPEQVFVIDANRFFESPVEQFARLQEWLGLPVHNPAKVEQANARPSKPMPAALRERLLAGFETSDTELTKLLGMPPSWRP</sequence>
<accession>A0A4R7T5J1</accession>